<evidence type="ECO:0000313" key="2">
    <source>
        <dbReference type="Proteomes" id="UP000663090"/>
    </source>
</evidence>
<dbReference type="RefSeq" id="WP_206716662.1">
    <property type="nucleotide sequence ID" value="NZ_CP071091.1"/>
</dbReference>
<evidence type="ECO:0008006" key="3">
    <source>
        <dbReference type="Google" id="ProtNLM"/>
    </source>
</evidence>
<proteinExistence type="predicted"/>
<dbReference type="PROSITE" id="PS51257">
    <property type="entry name" value="PROKAR_LIPOPROTEIN"/>
    <property type="match status" value="1"/>
</dbReference>
<gene>
    <name evidence="1" type="ORF">JY572_02165</name>
</gene>
<reference evidence="1 2" key="1">
    <citation type="submission" date="2021-02" db="EMBL/GenBank/DDBJ databases">
        <title>De Novo genome assembly of isolated myxobacteria.</title>
        <authorList>
            <person name="Stevens D.C."/>
        </authorList>
    </citation>
    <scope>NUCLEOTIDE SEQUENCE [LARGE SCALE GENOMIC DNA]</scope>
    <source>
        <strain evidence="1 2">SCHIC003</strain>
    </source>
</reference>
<protein>
    <recommendedName>
        <fullName evidence="3">Lipoprotein</fullName>
    </recommendedName>
</protein>
<name>A0ABX7N829_9BACT</name>
<sequence>MSLRNGLMALCVAWGVSGCGPTQPEPVPEQSTTGVSEAAATATRISATEGSLELSFETMGTFETRNGRRVMILRATANRYLQDVFSFVPDDIYGEANIISERRFEIALDVENELNAVLSGLPLFVGVSTFTGTPTSYTAKIEVFPRFFDFRGSEGMWVDEKVDPYFVRNGTNNVVYRGRVDGQLQSLAVTAADGVPAVAASGANSYRLDWSYGTVHDAMDPHTVPLTFTASLAGGATVQKTARLVPRVTSLALTTGDAYEVWPTPECQLPVYNCIHAQPQGTTDYAACGTFRQVQRCWYVNDICAETTPQALVLETRDAASLEPARAAWNVGSNGGVWYGLKPIEAYSTPRCPQAPVTLQGVFEQLQWSAEYRDLPSFGDGTVTNRAGLAQSVFLGNSGYGNGVALLSALDAYAGGGEVQAWFATSEVPCHNCHEFNRFAVLYYPASRTVIVLQGYTGYDS</sequence>
<evidence type="ECO:0000313" key="1">
    <source>
        <dbReference type="EMBL" id="QSQ14912.1"/>
    </source>
</evidence>
<accession>A0ABX7N829</accession>
<organism evidence="1 2">
    <name type="scientific">Myxococcus landrumensis</name>
    <dbReference type="NCBI Taxonomy" id="2813577"/>
    <lineage>
        <taxon>Bacteria</taxon>
        <taxon>Pseudomonadati</taxon>
        <taxon>Myxococcota</taxon>
        <taxon>Myxococcia</taxon>
        <taxon>Myxococcales</taxon>
        <taxon>Cystobacterineae</taxon>
        <taxon>Myxococcaceae</taxon>
        <taxon>Myxococcus</taxon>
    </lineage>
</organism>
<keyword evidence="2" id="KW-1185">Reference proteome</keyword>
<dbReference type="Proteomes" id="UP000663090">
    <property type="component" value="Chromosome"/>
</dbReference>
<dbReference type="EMBL" id="CP071091">
    <property type="protein sequence ID" value="QSQ14912.1"/>
    <property type="molecule type" value="Genomic_DNA"/>
</dbReference>